<feature type="region of interest" description="Disordered" evidence="2">
    <location>
        <begin position="852"/>
        <end position="886"/>
    </location>
</feature>
<dbReference type="Pfam" id="PF25597">
    <property type="entry name" value="SH3_retrovirus"/>
    <property type="match status" value="1"/>
</dbReference>
<protein>
    <submittedName>
        <fullName evidence="4">Uncharacterized mitochondrial protein AtMg00810-like</fullName>
    </submittedName>
</protein>
<evidence type="ECO:0000256" key="1">
    <source>
        <dbReference type="SAM" id="Coils"/>
    </source>
</evidence>
<keyword evidence="1" id="KW-0175">Coiled coil</keyword>
<comment type="caution">
    <text evidence="4">The sequence shown here is derived from an EMBL/GenBank/DDBJ whole genome shotgun (WGS) entry which is preliminary data.</text>
</comment>
<dbReference type="AlphaFoldDB" id="A0A6L2JW99"/>
<feature type="compositionally biased region" description="Polar residues" evidence="2">
    <location>
        <begin position="53"/>
        <end position="73"/>
    </location>
</feature>
<evidence type="ECO:0000259" key="3">
    <source>
        <dbReference type="Pfam" id="PF25597"/>
    </source>
</evidence>
<dbReference type="CDD" id="cd09272">
    <property type="entry name" value="RNase_HI_RT_Ty1"/>
    <property type="match status" value="1"/>
</dbReference>
<feature type="region of interest" description="Disordered" evidence="2">
    <location>
        <begin position="718"/>
        <end position="746"/>
    </location>
</feature>
<gene>
    <name evidence="4" type="ORF">Tci_013339</name>
</gene>
<dbReference type="EMBL" id="BKCJ010001428">
    <property type="protein sequence ID" value="GEU41361.1"/>
    <property type="molecule type" value="Genomic_DNA"/>
</dbReference>
<feature type="coiled-coil region" evidence="1">
    <location>
        <begin position="947"/>
        <end position="974"/>
    </location>
</feature>
<dbReference type="PANTHER" id="PTHR11439:SF495">
    <property type="entry name" value="REVERSE TRANSCRIPTASE, RNA-DEPENDENT DNA POLYMERASE-RELATED"/>
    <property type="match status" value="1"/>
</dbReference>
<feature type="compositionally biased region" description="Basic and acidic residues" evidence="2">
    <location>
        <begin position="852"/>
        <end position="861"/>
    </location>
</feature>
<name>A0A6L2JW99_TANCI</name>
<dbReference type="PANTHER" id="PTHR11439">
    <property type="entry name" value="GAG-POL-RELATED RETROTRANSPOSON"/>
    <property type="match status" value="1"/>
</dbReference>
<feature type="domain" description="Retroviral polymerase SH3-like" evidence="3">
    <location>
        <begin position="135"/>
        <end position="180"/>
    </location>
</feature>
<dbReference type="InterPro" id="IPR057670">
    <property type="entry name" value="SH3_retrovirus"/>
</dbReference>
<proteinExistence type="predicted"/>
<feature type="compositionally biased region" description="Basic and acidic residues" evidence="2">
    <location>
        <begin position="868"/>
        <end position="883"/>
    </location>
</feature>
<accession>A0A6L2JW99</accession>
<reference evidence="4" key="1">
    <citation type="journal article" date="2019" name="Sci. Rep.">
        <title>Draft genome of Tanacetum cinerariifolium, the natural source of mosquito coil.</title>
        <authorList>
            <person name="Yamashiro T."/>
            <person name="Shiraishi A."/>
            <person name="Satake H."/>
            <person name="Nakayama K."/>
        </authorList>
    </citation>
    <scope>NUCLEOTIDE SEQUENCE</scope>
</reference>
<feature type="region of interest" description="Disordered" evidence="2">
    <location>
        <begin position="40"/>
        <end position="82"/>
    </location>
</feature>
<evidence type="ECO:0000256" key="2">
    <source>
        <dbReference type="SAM" id="MobiDB-lite"/>
    </source>
</evidence>
<evidence type="ECO:0000313" key="4">
    <source>
        <dbReference type="EMBL" id="GEU41361.1"/>
    </source>
</evidence>
<organism evidence="4">
    <name type="scientific">Tanacetum cinerariifolium</name>
    <name type="common">Dalmatian daisy</name>
    <name type="synonym">Chrysanthemum cinerariifolium</name>
    <dbReference type="NCBI Taxonomy" id="118510"/>
    <lineage>
        <taxon>Eukaryota</taxon>
        <taxon>Viridiplantae</taxon>
        <taxon>Streptophyta</taxon>
        <taxon>Embryophyta</taxon>
        <taxon>Tracheophyta</taxon>
        <taxon>Spermatophyta</taxon>
        <taxon>Magnoliopsida</taxon>
        <taxon>eudicotyledons</taxon>
        <taxon>Gunneridae</taxon>
        <taxon>Pentapetalae</taxon>
        <taxon>asterids</taxon>
        <taxon>campanulids</taxon>
        <taxon>Asterales</taxon>
        <taxon>Asteraceae</taxon>
        <taxon>Asteroideae</taxon>
        <taxon>Anthemideae</taxon>
        <taxon>Anthemidinae</taxon>
        <taxon>Tanacetum</taxon>
    </lineage>
</organism>
<feature type="compositionally biased region" description="Pro residues" evidence="2">
    <location>
        <begin position="729"/>
        <end position="739"/>
    </location>
</feature>
<sequence length="1061" mass="119076">MVPAALLTQSKPVSITAVRPISAVVPKIMVTRPRHAHLIDTKSKSPIRRHITRSPSPKTSNSPPRVTAAQASVVSAGKGKKGKWEWRPKYPILDHDSRTIRNMSYLSDFEELNGGYVTFGGNPKGGKIFGKGKIKSGKFERKVDEGFLVGYSVNSKAFRVFNSRTRIVQETLHVNFLENKPNIIGSSPTWLFDIDSLIRIMNYQPVTTRNTSNPSTGFQDEFDAEKEGEEVTQQYMLFHVWSSGSLNPQNKDGDAAFDGKEHEVDTKKLEFVVNVSTSSSAQSGKQDDMTKKKAKGKSLVESFIGNKDLSAEFEDHSNNSSNNVNAAEADFNNLETSITVSPIPTTRTHKDHPISQIFGDLSSTTQTRRFEDPDHPDKVYKVVKALYGLHQAPRACEGKSASTPIDTEKPLMKDLDGKDVNVHIYMSMIGSLIYLTSSRPDIMFAVCACVRFQVTPKALHLHAVKRIFRYLKDKPHLGIWYLKDSPFELVAYSDSDYAGARLDKKSITGGYQFLGCRLISWQCKKQTVVATSSTEAEYVAVTSCCAQVLWIQNQLLDYGEGFNQFIDFLSGSYIQYALTVNPHIYVSCIKQFWNTVAVKQSNDVTRLQALVDKKKVMITEATIRDTLCLDDTEGVDCLPNEEIFAELARMGYEKPSTKLTFYKAFFSSQRVGKGCSGVEIPLFEGMLVVRELEKQGNAEEQVHGNVNDAAQGADTAISGDDVQDQSIPSPTPPTPPPQQPQDLPSISQLKTRVKKLKRANKVKTLKLKRLKKVGTSERFKSSDDIDIEDASNQGRMIADLDRDEGIALMDDEGPEKKVEDAWVAGDEQVKGRQAEIYQIDMDHASKKKGVVIRDPEEESTKKTPAKTKSKEKGKGIMTEEPKPMKKKQQVKMDKELDYFKGMSYDDIRPIFEAKFNTNIKFLLKSKVEIDEEENRALESINKTPAQKAAKRKRLNKEVKDVEELKQHLEIVHDEDDDVYIKATLLARKTRSSLEESKKFPWSRKAFGVDAAMELEEKHQVFNAAGEELSAVKHKLMLLDAAAKRRLLLLSQDQTVNEKCYC</sequence>
<dbReference type="CDD" id="cd08054">
    <property type="entry name" value="gp6"/>
    <property type="match status" value="1"/>
</dbReference>